<dbReference type="EMBL" id="MU001638">
    <property type="protein sequence ID" value="KAF2480970.1"/>
    <property type="molecule type" value="Genomic_DNA"/>
</dbReference>
<dbReference type="PANTHER" id="PTHR38110:SF1">
    <property type="entry name" value="THIOESTERASE DOMAIN-CONTAINING PROTEIN"/>
    <property type="match status" value="1"/>
</dbReference>
<organism evidence="3 4">
    <name type="scientific">Neohortaea acidophila</name>
    <dbReference type="NCBI Taxonomy" id="245834"/>
    <lineage>
        <taxon>Eukaryota</taxon>
        <taxon>Fungi</taxon>
        <taxon>Dikarya</taxon>
        <taxon>Ascomycota</taxon>
        <taxon>Pezizomycotina</taxon>
        <taxon>Dothideomycetes</taxon>
        <taxon>Dothideomycetidae</taxon>
        <taxon>Mycosphaerellales</taxon>
        <taxon>Teratosphaeriaceae</taxon>
        <taxon>Neohortaea</taxon>
    </lineage>
</organism>
<keyword evidence="4" id="KW-1185">Reference proteome</keyword>
<evidence type="ECO:0000313" key="4">
    <source>
        <dbReference type="Proteomes" id="UP000799767"/>
    </source>
</evidence>
<dbReference type="PANTHER" id="PTHR38110">
    <property type="entry name" value="CHROMOSOME 23, WHOLE GENOME SHOTGUN SEQUENCE"/>
    <property type="match status" value="1"/>
</dbReference>
<feature type="domain" description="Acyl-CoA thioesterase-like N-terminal HotDog" evidence="1">
    <location>
        <begin position="22"/>
        <end position="110"/>
    </location>
</feature>
<protein>
    <submittedName>
        <fullName evidence="3">Thioesterase-like superfamily-domain-containing protein</fullName>
    </submittedName>
</protein>
<dbReference type="Pfam" id="PF13622">
    <property type="entry name" value="4HBT_3"/>
    <property type="match status" value="1"/>
</dbReference>
<sequence>MSFAEATSIKQIDPHTYEIDFSSSWVIGTVPHGGYVTACLMTAVRKHFDTTLRKQDQPHTITLHLDFLRRTETGPATIRIQDVKLGRQTSVVHIALSQGSREEVLGYITNSNMRTETGASFPTTWELHPQPPPVPDFSLLEAGKEPHWEERKEWPFPDFRKASSKLRAWFPRKGQASRSCLNIWYCFRDPQSRFTNESLGYCCDAFPQILEPYIVGQDIYSPEFERGRSWPEQKRVIDESGFQPMWYPTVLLNLDIKKALPDEGVQWLFSRVEAKKIKNGRYDLEVLLLDEGGDLVAASHHVVFAVSADRNTAARRKDTKL</sequence>
<dbReference type="InterPro" id="IPR049450">
    <property type="entry name" value="ACOT8-like_C"/>
</dbReference>
<dbReference type="AlphaFoldDB" id="A0A6A6PLM0"/>
<reference evidence="3" key="1">
    <citation type="journal article" date="2020" name="Stud. Mycol.">
        <title>101 Dothideomycetes genomes: a test case for predicting lifestyles and emergence of pathogens.</title>
        <authorList>
            <person name="Haridas S."/>
            <person name="Albert R."/>
            <person name="Binder M."/>
            <person name="Bloem J."/>
            <person name="Labutti K."/>
            <person name="Salamov A."/>
            <person name="Andreopoulos B."/>
            <person name="Baker S."/>
            <person name="Barry K."/>
            <person name="Bills G."/>
            <person name="Bluhm B."/>
            <person name="Cannon C."/>
            <person name="Castanera R."/>
            <person name="Culley D."/>
            <person name="Daum C."/>
            <person name="Ezra D."/>
            <person name="Gonzalez J."/>
            <person name="Henrissat B."/>
            <person name="Kuo A."/>
            <person name="Liang C."/>
            <person name="Lipzen A."/>
            <person name="Lutzoni F."/>
            <person name="Magnuson J."/>
            <person name="Mondo S."/>
            <person name="Nolan M."/>
            <person name="Ohm R."/>
            <person name="Pangilinan J."/>
            <person name="Park H.-J."/>
            <person name="Ramirez L."/>
            <person name="Alfaro M."/>
            <person name="Sun H."/>
            <person name="Tritt A."/>
            <person name="Yoshinaga Y."/>
            <person name="Zwiers L.-H."/>
            <person name="Turgeon B."/>
            <person name="Goodwin S."/>
            <person name="Spatafora J."/>
            <person name="Crous P."/>
            <person name="Grigoriev I."/>
        </authorList>
    </citation>
    <scope>NUCLEOTIDE SEQUENCE</scope>
    <source>
        <strain evidence="3">CBS 113389</strain>
    </source>
</reference>
<dbReference type="SUPFAM" id="SSF54637">
    <property type="entry name" value="Thioesterase/thiol ester dehydrase-isomerase"/>
    <property type="match status" value="2"/>
</dbReference>
<dbReference type="OrthoDB" id="2532955at2759"/>
<name>A0A6A6PLM0_9PEZI</name>
<dbReference type="InterPro" id="IPR052389">
    <property type="entry name" value="Sec_Metab_Biosynth-Assoc"/>
</dbReference>
<dbReference type="RefSeq" id="XP_033587540.1">
    <property type="nucleotide sequence ID" value="XM_033737979.1"/>
</dbReference>
<evidence type="ECO:0000259" key="2">
    <source>
        <dbReference type="Pfam" id="PF20789"/>
    </source>
</evidence>
<dbReference type="InterPro" id="IPR042171">
    <property type="entry name" value="Acyl-CoA_hotdog"/>
</dbReference>
<dbReference type="InterPro" id="IPR049449">
    <property type="entry name" value="TesB_ACOT8-like_N"/>
</dbReference>
<dbReference type="Gene3D" id="2.40.160.210">
    <property type="entry name" value="Acyl-CoA thioesterase, double hotdog domain"/>
    <property type="match status" value="2"/>
</dbReference>
<feature type="domain" description="Acyl-CoA thioesterase-like C-terminal" evidence="2">
    <location>
        <begin position="146"/>
        <end position="304"/>
    </location>
</feature>
<dbReference type="InterPro" id="IPR029069">
    <property type="entry name" value="HotDog_dom_sf"/>
</dbReference>
<dbReference type="Pfam" id="PF20789">
    <property type="entry name" value="4HBT_3C"/>
    <property type="match status" value="1"/>
</dbReference>
<accession>A0A6A6PLM0</accession>
<dbReference type="GeneID" id="54478981"/>
<dbReference type="Proteomes" id="UP000799767">
    <property type="component" value="Unassembled WGS sequence"/>
</dbReference>
<proteinExistence type="predicted"/>
<evidence type="ECO:0000259" key="1">
    <source>
        <dbReference type="Pfam" id="PF13622"/>
    </source>
</evidence>
<evidence type="ECO:0000313" key="3">
    <source>
        <dbReference type="EMBL" id="KAF2480970.1"/>
    </source>
</evidence>
<gene>
    <name evidence="3" type="ORF">BDY17DRAFT_340205</name>
</gene>